<evidence type="ECO:0000259" key="20">
    <source>
        <dbReference type="Pfam" id="PF00912"/>
    </source>
</evidence>
<dbReference type="SUPFAM" id="SSF53955">
    <property type="entry name" value="Lysozyme-like"/>
    <property type="match status" value="1"/>
</dbReference>
<dbReference type="InterPro" id="IPR050396">
    <property type="entry name" value="Glycosyltr_51/Transpeptidase"/>
</dbReference>
<organism evidence="21 22">
    <name type="scientific">Candidatus Falkowbacteria bacterium RIFOXYA2_FULL_38_12</name>
    <dbReference type="NCBI Taxonomy" id="1797993"/>
    <lineage>
        <taxon>Bacteria</taxon>
        <taxon>Candidatus Falkowiibacteriota</taxon>
    </lineage>
</organism>
<dbReference type="Gene3D" id="3.40.710.10">
    <property type="entry name" value="DD-peptidase/beta-lactamase superfamily"/>
    <property type="match status" value="1"/>
</dbReference>
<comment type="similarity">
    <text evidence="3">In the N-terminal section; belongs to the glycosyltransferase 51 family.</text>
</comment>
<dbReference type="Gene3D" id="2.60.40.10">
    <property type="entry name" value="Immunoglobulins"/>
    <property type="match status" value="2"/>
</dbReference>
<dbReference type="AlphaFoldDB" id="A0A1F5S1Q7"/>
<keyword evidence="8" id="KW-0808">Transferase</keyword>
<dbReference type="InterPro" id="IPR013783">
    <property type="entry name" value="Ig-like_fold"/>
</dbReference>
<keyword evidence="18" id="KW-0812">Transmembrane</keyword>
<dbReference type="GO" id="GO:0009002">
    <property type="term" value="F:serine-type D-Ala-D-Ala carboxypeptidase activity"/>
    <property type="evidence" value="ECO:0007669"/>
    <property type="project" value="UniProtKB-EC"/>
</dbReference>
<dbReference type="GO" id="GO:0008955">
    <property type="term" value="F:peptidoglycan glycosyltransferase activity"/>
    <property type="evidence" value="ECO:0007669"/>
    <property type="project" value="UniProtKB-EC"/>
</dbReference>
<sequence>MSFPKRILSPRDWKNGRPKPRSLGQQNPGGNENRLKNTLIIIKNNIFSLLGLIFLFIKNMAKRTYSGYQSSSINRHQRFLFKKIAAYGSVGILFAVIFFSIFSVAALAWFSRDLPSPDKLLERQMAQSTKIYDRTGKTILYEIYSEKKRTLVELSDIPDFVEQATIVAEDKGFYTHHGFDIKGIIRTVWTNLIRGEKAGGSTITQQFIKNAILSPEKTYTRKLKELALSIQLERKFTKDEILKMYFNEIPYGSTAYGIQSASQTFFGKNVQDLELAEGVLLAALPQAPTRYSPSGNNTDDLIFRQQYILDAMVKAGHITEEEAQKAKEVDVLARIVPRREAIIAPHFVMYVKELLTEKYGEKMVEQGGLKVHTTIDVEKQKFAEEAINENAEKNLTKYNASNAALVSLDPKTGQILAMVGSKDYFNTTDIDGNVNVALRPRQPGSSFKPIVYTAAFQKGFTPETILFDLETTFKTDTKDYIPHNYNGKENGPISMKKALAGSLNIPAVKTLYLAGYNYTLDLAEKMGYTTFKDRSRFGLSLVLGGGEVKLLEHTNAFAVLATEGKFHKNVAILKIEDNLGRVLDEWKEEDGEQVLDAQTTRQTTSVLSDDSARSYIFGAGSPLTLPGRPVAAKTGTTNDWRDGWTMGYTPSLVTGVWTGNNNNDEMKKGADGVLVAAPIWNAFMRKALKDTSVESFTAPETVVSDKPILNGELGPETIVKIDKYTGKLATEFTPQTFIEEKKIREVHTILFYVDKNNPKGPPSENPQNDPQFATWEAPIQKWAEENKYTLAEIPTEYDDAHTLANKPMINMLSPSNNSTINSREISTQIIASAPRGISRVEYFIDDQLIETSRAYPFNLWGTIPNSIPNGFHVLRAVAYDDIDNNNSTEININLLAPKLPPKLNWANPRNNSTFYANSFPLTIQATLSDLSNITEVVFFSKNYLGNTSVINTFSAPSSTDFSFQWITAPSPGTHTLYAEIQDRDGVKSKSGEIKITVL</sequence>
<feature type="domain" description="Glycosyl transferase family 51" evidence="20">
    <location>
        <begin position="139"/>
        <end position="312"/>
    </location>
</feature>
<comment type="catalytic activity">
    <reaction evidence="15">
        <text>Preferential cleavage: (Ac)2-L-Lys-D-Ala-|-D-Ala. Also transpeptidation of peptidyl-alanyl moieties that are N-acyl substituents of D-alanine.</text>
        <dbReference type="EC" id="3.4.16.4"/>
    </reaction>
</comment>
<keyword evidence="5" id="KW-0121">Carboxypeptidase</keyword>
<evidence type="ECO:0000259" key="19">
    <source>
        <dbReference type="Pfam" id="PF00905"/>
    </source>
</evidence>
<dbReference type="Pfam" id="PF00912">
    <property type="entry name" value="Transgly"/>
    <property type="match status" value="1"/>
</dbReference>
<keyword evidence="4" id="KW-1003">Cell membrane</keyword>
<dbReference type="FunFam" id="1.10.3810.10:FF:000001">
    <property type="entry name" value="Penicillin-binding protein 1A"/>
    <property type="match status" value="1"/>
</dbReference>
<evidence type="ECO:0000256" key="14">
    <source>
        <dbReference type="ARBA" id="ARBA00023316"/>
    </source>
</evidence>
<keyword evidence="11" id="KW-0573">Peptidoglycan synthesis</keyword>
<comment type="caution">
    <text evidence="21">The sequence shown here is derived from an EMBL/GenBank/DDBJ whole genome shotgun (WGS) entry which is preliminary data.</text>
</comment>
<evidence type="ECO:0000256" key="11">
    <source>
        <dbReference type="ARBA" id="ARBA00022984"/>
    </source>
</evidence>
<dbReference type="PANTHER" id="PTHR32282">
    <property type="entry name" value="BINDING PROTEIN TRANSPEPTIDASE, PUTATIVE-RELATED"/>
    <property type="match status" value="1"/>
</dbReference>
<keyword evidence="13" id="KW-0511">Multifunctional enzyme</keyword>
<dbReference type="InterPro" id="IPR012338">
    <property type="entry name" value="Beta-lactam/transpept-like"/>
</dbReference>
<name>A0A1F5S1Q7_9BACT</name>
<keyword evidence="12 18" id="KW-0472">Membrane</keyword>
<evidence type="ECO:0000256" key="1">
    <source>
        <dbReference type="ARBA" id="ARBA00004236"/>
    </source>
</evidence>
<evidence type="ECO:0000313" key="22">
    <source>
        <dbReference type="Proteomes" id="UP000177407"/>
    </source>
</evidence>
<evidence type="ECO:0000256" key="5">
    <source>
        <dbReference type="ARBA" id="ARBA00022645"/>
    </source>
</evidence>
<comment type="subcellular location">
    <subcellularLocation>
        <location evidence="1">Cell membrane</location>
    </subcellularLocation>
</comment>
<dbReference type="GO" id="GO:0008360">
    <property type="term" value="P:regulation of cell shape"/>
    <property type="evidence" value="ECO:0007669"/>
    <property type="project" value="UniProtKB-KW"/>
</dbReference>
<evidence type="ECO:0000256" key="13">
    <source>
        <dbReference type="ARBA" id="ARBA00023268"/>
    </source>
</evidence>
<keyword evidence="9" id="KW-0378">Hydrolase</keyword>
<evidence type="ECO:0000256" key="3">
    <source>
        <dbReference type="ARBA" id="ARBA00007739"/>
    </source>
</evidence>
<dbReference type="GO" id="GO:0008658">
    <property type="term" value="F:penicillin binding"/>
    <property type="evidence" value="ECO:0007669"/>
    <property type="project" value="InterPro"/>
</dbReference>
<feature type="transmembrane region" description="Helical" evidence="18">
    <location>
        <begin position="84"/>
        <end position="110"/>
    </location>
</feature>
<evidence type="ECO:0000256" key="10">
    <source>
        <dbReference type="ARBA" id="ARBA00022960"/>
    </source>
</evidence>
<protein>
    <submittedName>
        <fullName evidence="21">Uncharacterized protein</fullName>
    </submittedName>
</protein>
<evidence type="ECO:0000256" key="7">
    <source>
        <dbReference type="ARBA" id="ARBA00022676"/>
    </source>
</evidence>
<comment type="catalytic activity">
    <reaction evidence="16">
        <text>[GlcNAc-(1-&gt;4)-Mur2Ac(oyl-L-Ala-gamma-D-Glu-L-Lys-D-Ala-D-Ala)](n)-di-trans,octa-cis-undecaprenyl diphosphate + beta-D-GlcNAc-(1-&gt;4)-Mur2Ac(oyl-L-Ala-gamma-D-Glu-L-Lys-D-Ala-D-Ala)-di-trans,octa-cis-undecaprenyl diphosphate = [GlcNAc-(1-&gt;4)-Mur2Ac(oyl-L-Ala-gamma-D-Glu-L-Lys-D-Ala-D-Ala)](n+1)-di-trans,octa-cis-undecaprenyl diphosphate + di-trans,octa-cis-undecaprenyl diphosphate + H(+)</text>
        <dbReference type="Rhea" id="RHEA:23708"/>
        <dbReference type="Rhea" id="RHEA-COMP:9602"/>
        <dbReference type="Rhea" id="RHEA-COMP:9603"/>
        <dbReference type="ChEBI" id="CHEBI:15378"/>
        <dbReference type="ChEBI" id="CHEBI:58405"/>
        <dbReference type="ChEBI" id="CHEBI:60033"/>
        <dbReference type="ChEBI" id="CHEBI:78435"/>
        <dbReference type="EC" id="2.4.99.28"/>
    </reaction>
</comment>
<dbReference type="Proteomes" id="UP000177407">
    <property type="component" value="Unassembled WGS sequence"/>
</dbReference>
<evidence type="ECO:0000256" key="6">
    <source>
        <dbReference type="ARBA" id="ARBA00022670"/>
    </source>
</evidence>
<feature type="domain" description="Penicillin-binding protein transpeptidase" evidence="19">
    <location>
        <begin position="405"/>
        <end position="684"/>
    </location>
</feature>
<dbReference type="PANTHER" id="PTHR32282:SF11">
    <property type="entry name" value="PENICILLIN-BINDING PROTEIN 1B"/>
    <property type="match status" value="1"/>
</dbReference>
<keyword evidence="7" id="KW-0328">Glycosyltransferase</keyword>
<dbReference type="Gene3D" id="1.10.3810.10">
    <property type="entry name" value="Biosynthetic peptidoglycan transglycosylase-like"/>
    <property type="match status" value="1"/>
</dbReference>
<evidence type="ECO:0000256" key="4">
    <source>
        <dbReference type="ARBA" id="ARBA00022475"/>
    </source>
</evidence>
<dbReference type="GO" id="GO:0009252">
    <property type="term" value="P:peptidoglycan biosynthetic process"/>
    <property type="evidence" value="ECO:0007669"/>
    <property type="project" value="UniProtKB-KW"/>
</dbReference>
<comment type="similarity">
    <text evidence="2">In the C-terminal section; belongs to the transpeptidase family.</text>
</comment>
<dbReference type="EMBL" id="MFGA01000022">
    <property type="protein sequence ID" value="OGF20614.1"/>
    <property type="molecule type" value="Genomic_DNA"/>
</dbReference>
<evidence type="ECO:0000256" key="8">
    <source>
        <dbReference type="ARBA" id="ARBA00022679"/>
    </source>
</evidence>
<proteinExistence type="inferred from homology"/>
<feature type="transmembrane region" description="Helical" evidence="18">
    <location>
        <begin position="38"/>
        <end position="57"/>
    </location>
</feature>
<dbReference type="GO" id="GO:0030288">
    <property type="term" value="C:outer membrane-bounded periplasmic space"/>
    <property type="evidence" value="ECO:0007669"/>
    <property type="project" value="TreeGrafter"/>
</dbReference>
<evidence type="ECO:0000256" key="18">
    <source>
        <dbReference type="SAM" id="Phobius"/>
    </source>
</evidence>
<keyword evidence="18" id="KW-1133">Transmembrane helix</keyword>
<dbReference type="SUPFAM" id="SSF56601">
    <property type="entry name" value="beta-lactamase/transpeptidase-like"/>
    <property type="match status" value="1"/>
</dbReference>
<dbReference type="InterPro" id="IPR001460">
    <property type="entry name" value="PCN-bd_Tpept"/>
</dbReference>
<reference evidence="21 22" key="1">
    <citation type="journal article" date="2016" name="Nat. Commun.">
        <title>Thousands of microbial genomes shed light on interconnected biogeochemical processes in an aquifer system.</title>
        <authorList>
            <person name="Anantharaman K."/>
            <person name="Brown C.T."/>
            <person name="Hug L.A."/>
            <person name="Sharon I."/>
            <person name="Castelle C.J."/>
            <person name="Probst A.J."/>
            <person name="Thomas B.C."/>
            <person name="Singh A."/>
            <person name="Wilkins M.J."/>
            <person name="Karaoz U."/>
            <person name="Brodie E.L."/>
            <person name="Williams K.H."/>
            <person name="Hubbard S.S."/>
            <person name="Banfield J.F."/>
        </authorList>
    </citation>
    <scope>NUCLEOTIDE SEQUENCE [LARGE SCALE GENOMIC DNA]</scope>
</reference>
<dbReference type="Pfam" id="PF00905">
    <property type="entry name" value="Transpeptidase"/>
    <property type="match status" value="1"/>
</dbReference>
<keyword evidence="10" id="KW-0133">Cell shape</keyword>
<keyword evidence="6" id="KW-0645">Protease</keyword>
<evidence type="ECO:0000256" key="2">
    <source>
        <dbReference type="ARBA" id="ARBA00007090"/>
    </source>
</evidence>
<gene>
    <name evidence="21" type="ORF">A2257_02100</name>
</gene>
<evidence type="ECO:0000256" key="9">
    <source>
        <dbReference type="ARBA" id="ARBA00022801"/>
    </source>
</evidence>
<dbReference type="InterPro" id="IPR023346">
    <property type="entry name" value="Lysozyme-like_dom_sf"/>
</dbReference>
<dbReference type="Pfam" id="PF17957">
    <property type="entry name" value="Big_7"/>
    <property type="match status" value="2"/>
</dbReference>
<evidence type="ECO:0000313" key="21">
    <source>
        <dbReference type="EMBL" id="OGF20614.1"/>
    </source>
</evidence>
<evidence type="ECO:0000256" key="16">
    <source>
        <dbReference type="ARBA" id="ARBA00049902"/>
    </source>
</evidence>
<evidence type="ECO:0000256" key="12">
    <source>
        <dbReference type="ARBA" id="ARBA00023136"/>
    </source>
</evidence>
<evidence type="ECO:0000256" key="17">
    <source>
        <dbReference type="SAM" id="MobiDB-lite"/>
    </source>
</evidence>
<dbReference type="InterPro" id="IPR036950">
    <property type="entry name" value="PBP_transglycosylase"/>
</dbReference>
<dbReference type="GO" id="GO:0071555">
    <property type="term" value="P:cell wall organization"/>
    <property type="evidence" value="ECO:0007669"/>
    <property type="project" value="UniProtKB-KW"/>
</dbReference>
<dbReference type="GO" id="GO:0006508">
    <property type="term" value="P:proteolysis"/>
    <property type="evidence" value="ECO:0007669"/>
    <property type="project" value="UniProtKB-KW"/>
</dbReference>
<dbReference type="InterPro" id="IPR001264">
    <property type="entry name" value="Glyco_trans_51"/>
</dbReference>
<dbReference type="GO" id="GO:0005886">
    <property type="term" value="C:plasma membrane"/>
    <property type="evidence" value="ECO:0007669"/>
    <property type="project" value="UniProtKB-SubCell"/>
</dbReference>
<feature type="region of interest" description="Disordered" evidence="17">
    <location>
        <begin position="1"/>
        <end position="30"/>
    </location>
</feature>
<keyword evidence="14" id="KW-0961">Cell wall biogenesis/degradation</keyword>
<accession>A0A1F5S1Q7</accession>
<dbReference type="NCBIfam" id="TIGR02074">
    <property type="entry name" value="PBP_1a_fam"/>
    <property type="match status" value="1"/>
</dbReference>
<evidence type="ECO:0000256" key="15">
    <source>
        <dbReference type="ARBA" id="ARBA00034000"/>
    </source>
</evidence>